<accession>W9QQ65</accession>
<proteinExistence type="predicted"/>
<dbReference type="AlphaFoldDB" id="W9QQ65"/>
<dbReference type="EMBL" id="KE343530">
    <property type="protein sequence ID" value="EXB33508.1"/>
    <property type="molecule type" value="Genomic_DNA"/>
</dbReference>
<evidence type="ECO:0000313" key="2">
    <source>
        <dbReference type="Proteomes" id="UP000030645"/>
    </source>
</evidence>
<name>W9QQ65_9ROSA</name>
<organism evidence="1 2">
    <name type="scientific">Morus notabilis</name>
    <dbReference type="NCBI Taxonomy" id="981085"/>
    <lineage>
        <taxon>Eukaryota</taxon>
        <taxon>Viridiplantae</taxon>
        <taxon>Streptophyta</taxon>
        <taxon>Embryophyta</taxon>
        <taxon>Tracheophyta</taxon>
        <taxon>Spermatophyta</taxon>
        <taxon>Magnoliopsida</taxon>
        <taxon>eudicotyledons</taxon>
        <taxon>Gunneridae</taxon>
        <taxon>Pentapetalae</taxon>
        <taxon>rosids</taxon>
        <taxon>fabids</taxon>
        <taxon>Rosales</taxon>
        <taxon>Moraceae</taxon>
        <taxon>Moreae</taxon>
        <taxon>Morus</taxon>
    </lineage>
</organism>
<protein>
    <submittedName>
        <fullName evidence="1">Uncharacterized protein</fullName>
    </submittedName>
</protein>
<gene>
    <name evidence="1" type="ORF">L484_011098</name>
</gene>
<sequence length="53" mass="5828">MAAGIGRERLESGEIGERSCNREIVGVCEIGRRCQRSSLEKFKEVWPACVSGS</sequence>
<reference evidence="2" key="1">
    <citation type="submission" date="2013-01" db="EMBL/GenBank/DDBJ databases">
        <title>Draft Genome Sequence of a Mulberry Tree, Morus notabilis C.K. Schneid.</title>
        <authorList>
            <person name="He N."/>
            <person name="Zhao S."/>
        </authorList>
    </citation>
    <scope>NUCLEOTIDE SEQUENCE</scope>
</reference>
<dbReference type="Proteomes" id="UP000030645">
    <property type="component" value="Unassembled WGS sequence"/>
</dbReference>
<evidence type="ECO:0000313" key="1">
    <source>
        <dbReference type="EMBL" id="EXB33508.1"/>
    </source>
</evidence>
<keyword evidence="2" id="KW-1185">Reference proteome</keyword>